<dbReference type="SMART" id="SM01263">
    <property type="entry name" value="Leuk-A4-hydro_C"/>
    <property type="match status" value="1"/>
</dbReference>
<organism evidence="15 16">
    <name type="scientific">Marinicella sediminis</name>
    <dbReference type="NCBI Taxonomy" id="1792834"/>
    <lineage>
        <taxon>Bacteria</taxon>
        <taxon>Pseudomonadati</taxon>
        <taxon>Pseudomonadota</taxon>
        <taxon>Gammaproteobacteria</taxon>
        <taxon>Lysobacterales</taxon>
        <taxon>Marinicellaceae</taxon>
        <taxon>Marinicella</taxon>
    </lineage>
</organism>
<reference evidence="16" key="1">
    <citation type="journal article" date="2019" name="Int. J. Syst. Evol. Microbiol.">
        <title>The Global Catalogue of Microorganisms (GCM) 10K type strain sequencing project: providing services to taxonomists for standard genome sequencing and annotation.</title>
        <authorList>
            <consortium name="The Broad Institute Genomics Platform"/>
            <consortium name="The Broad Institute Genome Sequencing Center for Infectious Disease"/>
            <person name="Wu L."/>
            <person name="Ma J."/>
        </authorList>
    </citation>
    <scope>NUCLEOTIDE SEQUENCE [LARGE SCALE GENOMIC DNA]</scope>
    <source>
        <strain evidence="16">KCTC 42953</strain>
    </source>
</reference>
<evidence type="ECO:0000256" key="13">
    <source>
        <dbReference type="SAM" id="SignalP"/>
    </source>
</evidence>
<dbReference type="InterPro" id="IPR014782">
    <property type="entry name" value="Peptidase_M1_dom"/>
</dbReference>
<dbReference type="InterPro" id="IPR049980">
    <property type="entry name" value="LTA4H_cat"/>
</dbReference>
<gene>
    <name evidence="15" type="ORF">ACFODZ_01905</name>
</gene>
<evidence type="ECO:0000256" key="10">
    <source>
        <dbReference type="ARBA" id="ARBA00022801"/>
    </source>
</evidence>
<keyword evidence="9" id="KW-0479">Metal-binding</keyword>
<dbReference type="EMBL" id="JBHRTS010000001">
    <property type="protein sequence ID" value="MFC3192986.1"/>
    <property type="molecule type" value="Genomic_DNA"/>
</dbReference>
<evidence type="ECO:0000256" key="6">
    <source>
        <dbReference type="ARBA" id="ARBA00015611"/>
    </source>
</evidence>
<accession>A0ABV7J8H6</accession>
<name>A0ABV7J8H6_9GAMM</name>
<dbReference type="SUPFAM" id="SSF48371">
    <property type="entry name" value="ARM repeat"/>
    <property type="match status" value="1"/>
</dbReference>
<dbReference type="Gene3D" id="1.10.390.10">
    <property type="entry name" value="Neutral Protease Domain 2"/>
    <property type="match status" value="1"/>
</dbReference>
<keyword evidence="7" id="KW-0963">Cytoplasm</keyword>
<dbReference type="InterPro" id="IPR038502">
    <property type="entry name" value="M1_LTA-4_hydro/amino_C_sf"/>
</dbReference>
<comment type="catalytic activity">
    <reaction evidence="1">
        <text>Release of an N-terminal amino acid, Xaa-|-Yaa- from a peptide, amide or arylamide. Xaa is preferably Ala, but may be most amino acids including Pro (slow action). When a terminal hydrophobic residue is followed by a prolyl residue, the two may be released as an intact Xaa-Pro dipeptide.</text>
        <dbReference type="EC" id="3.4.11.2"/>
    </reaction>
</comment>
<dbReference type="Gene3D" id="2.60.40.1730">
    <property type="entry name" value="tricorn interacting facor f3 domain"/>
    <property type="match status" value="1"/>
</dbReference>
<evidence type="ECO:0000256" key="12">
    <source>
        <dbReference type="ARBA" id="ARBA00023049"/>
    </source>
</evidence>
<dbReference type="GO" id="GO:0004177">
    <property type="term" value="F:aminopeptidase activity"/>
    <property type="evidence" value="ECO:0007669"/>
    <property type="project" value="UniProtKB-KW"/>
</dbReference>
<dbReference type="InterPro" id="IPR001930">
    <property type="entry name" value="Peptidase_M1"/>
</dbReference>
<dbReference type="InterPro" id="IPR027268">
    <property type="entry name" value="Peptidase_M4/M1_CTD_sf"/>
</dbReference>
<evidence type="ECO:0000256" key="8">
    <source>
        <dbReference type="ARBA" id="ARBA00022670"/>
    </source>
</evidence>
<sequence length="639" mass="72941">MRLITLLLLALLAGCQSTQQTKSSLSDQILSTQDPKLVTNRPDVYSFSNHRQVKATHIDLNLSISFRHRTLDGYVLIHYDRIDPDAKQIHLDIKDLKIKRAEANSNSKNPKLLWRTGQTIEGMGTELIVDLPADNSAIKLYYQTQPAASGLQWLKPSQTSGKKHPYLFSQSQSIHARSWIPMQDTPSVRVTYTANIEVSPGLRVVMSADNNDQEATEGQFQFDMPQPIPVYLLAIAAGDIHHKKISEHVTIYSEPQWLAAAAHEFAETEAMITATEALYGPYLWGQYDLLILPPSFPFGGMENPKLSFITPTVIAGDRSLDSLIAHELAHSWSGNLVTNDLWEDAWLNEGFTSYIESRIVEAVHGRPRMRMEATLAYQALLDELTVLPRPFQSLFAQAKTPDPDDYFSAVSYDKGRFFLEWMEQQVGRQAFDTFLNDYFRQFAFQSINTQQFINHLKSRLLALHPNKLTIDQVNQWLFEPGMPAFFTPPVTERFNAIDRWVNQWLLQQVKLTNIPTENWTTQEWLHFLRALPDQLSLSQLQQLDQAFNLTARQNSEVAHDWLLISVRNHYQPAYPRLIEYLVSIGRVKLIKPLYEALVADPELQNLASHIYHKARPGYHPIATAQLDALVPQENELSTD</sequence>
<feature type="signal peptide" evidence="13">
    <location>
        <begin position="1"/>
        <end position="19"/>
    </location>
</feature>
<evidence type="ECO:0000256" key="5">
    <source>
        <dbReference type="ARBA" id="ARBA00012564"/>
    </source>
</evidence>
<evidence type="ECO:0000256" key="2">
    <source>
        <dbReference type="ARBA" id="ARBA00001947"/>
    </source>
</evidence>
<dbReference type="PANTHER" id="PTHR45726:SF3">
    <property type="entry name" value="LEUKOTRIENE A-4 HYDROLASE"/>
    <property type="match status" value="1"/>
</dbReference>
<dbReference type="InterPro" id="IPR045357">
    <property type="entry name" value="Aminopeptidase_N-like_N"/>
</dbReference>
<dbReference type="PRINTS" id="PR00756">
    <property type="entry name" value="ALADIPTASE"/>
</dbReference>
<keyword evidence="12" id="KW-0482">Metalloprotease</keyword>
<dbReference type="Pfam" id="PF09127">
    <property type="entry name" value="Leuk-A4-hydro_C"/>
    <property type="match status" value="1"/>
</dbReference>
<dbReference type="InterPro" id="IPR034015">
    <property type="entry name" value="M1_LTA4H"/>
</dbReference>
<dbReference type="Gene3D" id="1.25.40.320">
    <property type="entry name" value="Peptidase M1, leukotriene A4 hydrolase/aminopeptidase C-terminal domain"/>
    <property type="match status" value="1"/>
</dbReference>
<dbReference type="InterPro" id="IPR042097">
    <property type="entry name" value="Aminopeptidase_N-like_N_sf"/>
</dbReference>
<dbReference type="PROSITE" id="PS51257">
    <property type="entry name" value="PROKAR_LIPOPROTEIN"/>
    <property type="match status" value="1"/>
</dbReference>
<dbReference type="Gene3D" id="3.30.2010.30">
    <property type="match status" value="1"/>
</dbReference>
<keyword evidence="16" id="KW-1185">Reference proteome</keyword>
<evidence type="ECO:0000313" key="16">
    <source>
        <dbReference type="Proteomes" id="UP001595533"/>
    </source>
</evidence>
<evidence type="ECO:0000256" key="11">
    <source>
        <dbReference type="ARBA" id="ARBA00022833"/>
    </source>
</evidence>
<keyword evidence="13" id="KW-0732">Signal</keyword>
<proteinExistence type="inferred from homology"/>
<dbReference type="Proteomes" id="UP001595533">
    <property type="component" value="Unassembled WGS sequence"/>
</dbReference>
<feature type="chain" id="PRO_5046359039" description="Aminopeptidase N" evidence="13">
    <location>
        <begin position="20"/>
        <end position="639"/>
    </location>
</feature>
<keyword evidence="15" id="KW-0031">Aminopeptidase</keyword>
<comment type="cofactor">
    <cofactor evidence="2">
        <name>Zn(2+)</name>
        <dbReference type="ChEBI" id="CHEBI:29105"/>
    </cofactor>
</comment>
<keyword evidence="10 15" id="KW-0378">Hydrolase</keyword>
<evidence type="ECO:0000259" key="14">
    <source>
        <dbReference type="SMART" id="SM01263"/>
    </source>
</evidence>
<evidence type="ECO:0000256" key="3">
    <source>
        <dbReference type="ARBA" id="ARBA00004496"/>
    </source>
</evidence>
<evidence type="ECO:0000256" key="1">
    <source>
        <dbReference type="ARBA" id="ARBA00000098"/>
    </source>
</evidence>
<feature type="domain" description="Peptidase M1 leukotriene A4 hydrolase/aminopeptidase C-terminal" evidence="14">
    <location>
        <begin position="491"/>
        <end position="630"/>
    </location>
</feature>
<dbReference type="Pfam" id="PF17900">
    <property type="entry name" value="Peptidase_M1_N"/>
    <property type="match status" value="1"/>
</dbReference>
<protein>
    <recommendedName>
        <fullName evidence="6">Aminopeptidase N</fullName>
        <ecNumber evidence="5">3.4.11.2</ecNumber>
    </recommendedName>
</protein>
<dbReference type="RefSeq" id="WP_077409644.1">
    <property type="nucleotide sequence ID" value="NZ_JBHRTS010000001.1"/>
</dbReference>
<evidence type="ECO:0000313" key="15">
    <source>
        <dbReference type="EMBL" id="MFC3192986.1"/>
    </source>
</evidence>
<dbReference type="EC" id="3.4.11.2" evidence="5"/>
<comment type="subcellular location">
    <subcellularLocation>
        <location evidence="3">Cytoplasm</location>
    </subcellularLocation>
</comment>
<evidence type="ECO:0000256" key="4">
    <source>
        <dbReference type="ARBA" id="ARBA00010136"/>
    </source>
</evidence>
<evidence type="ECO:0000256" key="9">
    <source>
        <dbReference type="ARBA" id="ARBA00022723"/>
    </source>
</evidence>
<dbReference type="InterPro" id="IPR015211">
    <property type="entry name" value="Peptidase_M1_C"/>
</dbReference>
<dbReference type="InterPro" id="IPR016024">
    <property type="entry name" value="ARM-type_fold"/>
</dbReference>
<dbReference type="Pfam" id="PF01433">
    <property type="entry name" value="Peptidase_M1"/>
    <property type="match status" value="1"/>
</dbReference>
<keyword evidence="8" id="KW-0645">Protease</keyword>
<evidence type="ECO:0000256" key="7">
    <source>
        <dbReference type="ARBA" id="ARBA00022490"/>
    </source>
</evidence>
<keyword evidence="11" id="KW-0862">Zinc</keyword>
<dbReference type="CDD" id="cd09599">
    <property type="entry name" value="M1_LTA4H"/>
    <property type="match status" value="1"/>
</dbReference>
<comment type="caution">
    <text evidence="15">The sequence shown here is derived from an EMBL/GenBank/DDBJ whole genome shotgun (WGS) entry which is preliminary data.</text>
</comment>
<comment type="similarity">
    <text evidence="4">Belongs to the peptidase M1 family.</text>
</comment>
<dbReference type="SUPFAM" id="SSF55486">
    <property type="entry name" value="Metalloproteases ('zincins'), catalytic domain"/>
    <property type="match status" value="1"/>
</dbReference>
<dbReference type="SUPFAM" id="SSF63737">
    <property type="entry name" value="Leukotriene A4 hydrolase N-terminal domain"/>
    <property type="match status" value="1"/>
</dbReference>
<dbReference type="PANTHER" id="PTHR45726">
    <property type="entry name" value="LEUKOTRIENE A-4 HYDROLASE"/>
    <property type="match status" value="1"/>
</dbReference>